<keyword evidence="4" id="KW-0813">Transport</keyword>
<dbReference type="CDD" id="cd18580">
    <property type="entry name" value="ABC_6TM_ABCC_D2"/>
    <property type="match status" value="1"/>
</dbReference>
<evidence type="ECO:0000256" key="7">
    <source>
        <dbReference type="ARBA" id="ARBA00022741"/>
    </source>
</evidence>
<comment type="similarity">
    <text evidence="2">Belongs to the ABC transporter superfamily. ABCC family. Conjugate transporter (TC 3.A.1.208) subfamily.</text>
</comment>
<evidence type="ECO:0000256" key="4">
    <source>
        <dbReference type="ARBA" id="ARBA00022448"/>
    </source>
</evidence>
<reference evidence="18" key="1">
    <citation type="journal article" date="2020" name="Nat. Commun.">
        <title>Genome assembly of wild tea tree DASZ reveals pedigree and selection history of tea varieties.</title>
        <authorList>
            <person name="Zhang W."/>
            <person name="Zhang Y."/>
            <person name="Qiu H."/>
            <person name="Guo Y."/>
            <person name="Wan H."/>
            <person name="Zhang X."/>
            <person name="Scossa F."/>
            <person name="Alseekh S."/>
            <person name="Zhang Q."/>
            <person name="Wang P."/>
            <person name="Xu L."/>
            <person name="Schmidt M.H."/>
            <person name="Jia X."/>
            <person name="Li D."/>
            <person name="Zhu A."/>
            <person name="Guo F."/>
            <person name="Chen W."/>
            <person name="Ni D."/>
            <person name="Usadel B."/>
            <person name="Fernie A.R."/>
            <person name="Wen W."/>
        </authorList>
    </citation>
    <scope>NUCLEOTIDE SEQUENCE [LARGE SCALE GENOMIC DNA]</scope>
    <source>
        <strain evidence="18">cv. G240</strain>
    </source>
</reference>
<gene>
    <name evidence="17" type="ORF">HYC85_013310</name>
</gene>
<dbReference type="FunFam" id="3.40.50.300:FF:000997">
    <property type="entry name" value="Multidrug resistance-associated protein 1"/>
    <property type="match status" value="1"/>
</dbReference>
<evidence type="ECO:0000256" key="3">
    <source>
        <dbReference type="ARBA" id="ARBA00012191"/>
    </source>
</evidence>
<comment type="subcellular location">
    <subcellularLocation>
        <location evidence="1">Membrane</location>
        <topology evidence="1">Multi-pass membrane protein</topology>
    </subcellularLocation>
</comment>
<dbReference type="InterPro" id="IPR017871">
    <property type="entry name" value="ABC_transporter-like_CS"/>
</dbReference>
<dbReference type="GO" id="GO:0005524">
    <property type="term" value="F:ATP binding"/>
    <property type="evidence" value="ECO:0007669"/>
    <property type="project" value="UniProtKB-KW"/>
</dbReference>
<dbReference type="PROSITE" id="PS50893">
    <property type="entry name" value="ABC_TRANSPORTER_2"/>
    <property type="match status" value="2"/>
</dbReference>
<feature type="domain" description="ABC transmembrane type-1" evidence="16">
    <location>
        <begin position="304"/>
        <end position="550"/>
    </location>
</feature>
<dbReference type="Proteomes" id="UP000593564">
    <property type="component" value="Unassembled WGS sequence"/>
</dbReference>
<dbReference type="SUPFAM" id="SSF90123">
    <property type="entry name" value="ABC transporter transmembrane region"/>
    <property type="match status" value="1"/>
</dbReference>
<evidence type="ECO:0000256" key="8">
    <source>
        <dbReference type="ARBA" id="ARBA00022840"/>
    </source>
</evidence>
<keyword evidence="9" id="KW-1278">Translocase</keyword>
<evidence type="ECO:0000256" key="1">
    <source>
        <dbReference type="ARBA" id="ARBA00004141"/>
    </source>
</evidence>
<dbReference type="Pfam" id="PF00005">
    <property type="entry name" value="ABC_tran"/>
    <property type="match status" value="2"/>
</dbReference>
<keyword evidence="10 14" id="KW-1133">Transmembrane helix</keyword>
<reference evidence="17 18" key="2">
    <citation type="submission" date="2020-07" db="EMBL/GenBank/DDBJ databases">
        <title>Genome assembly of wild tea tree DASZ reveals pedigree and selection history of tea varieties.</title>
        <authorList>
            <person name="Zhang W."/>
        </authorList>
    </citation>
    <scope>NUCLEOTIDE SEQUENCE [LARGE SCALE GENOMIC DNA]</scope>
    <source>
        <strain evidence="18">cv. G240</strain>
        <tissue evidence="17">Leaf</tissue>
    </source>
</reference>
<feature type="compositionally biased region" description="Basic and acidic residues" evidence="13">
    <location>
        <begin position="890"/>
        <end position="908"/>
    </location>
</feature>
<evidence type="ECO:0000256" key="10">
    <source>
        <dbReference type="ARBA" id="ARBA00022989"/>
    </source>
</evidence>
<evidence type="ECO:0000256" key="14">
    <source>
        <dbReference type="SAM" id="Phobius"/>
    </source>
</evidence>
<evidence type="ECO:0000256" key="6">
    <source>
        <dbReference type="ARBA" id="ARBA00022737"/>
    </source>
</evidence>
<dbReference type="GO" id="GO:0008559">
    <property type="term" value="F:ABC-type xenobiotic transporter activity"/>
    <property type="evidence" value="ECO:0007669"/>
    <property type="project" value="UniProtKB-EC"/>
</dbReference>
<evidence type="ECO:0000313" key="18">
    <source>
        <dbReference type="Proteomes" id="UP000593564"/>
    </source>
</evidence>
<evidence type="ECO:0000259" key="15">
    <source>
        <dbReference type="PROSITE" id="PS50893"/>
    </source>
</evidence>
<organism evidence="17 18">
    <name type="scientific">Camellia sinensis</name>
    <name type="common">Tea plant</name>
    <name type="synonym">Thea sinensis</name>
    <dbReference type="NCBI Taxonomy" id="4442"/>
    <lineage>
        <taxon>Eukaryota</taxon>
        <taxon>Viridiplantae</taxon>
        <taxon>Streptophyta</taxon>
        <taxon>Embryophyta</taxon>
        <taxon>Tracheophyta</taxon>
        <taxon>Spermatophyta</taxon>
        <taxon>Magnoliopsida</taxon>
        <taxon>eudicotyledons</taxon>
        <taxon>Gunneridae</taxon>
        <taxon>Pentapetalae</taxon>
        <taxon>asterids</taxon>
        <taxon>Ericales</taxon>
        <taxon>Theaceae</taxon>
        <taxon>Camellia</taxon>
    </lineage>
</organism>
<keyword evidence="6" id="KW-0677">Repeat</keyword>
<keyword evidence="11 14" id="KW-0472">Membrane</keyword>
<feature type="domain" description="ABC transporter" evidence="15">
    <location>
        <begin position="622"/>
        <end position="875"/>
    </location>
</feature>
<dbReference type="InterPro" id="IPR050173">
    <property type="entry name" value="ABC_transporter_C-like"/>
</dbReference>
<evidence type="ECO:0000256" key="11">
    <source>
        <dbReference type="ARBA" id="ARBA00023136"/>
    </source>
</evidence>
<dbReference type="AlphaFoldDB" id="A0A7J7H303"/>
<dbReference type="InterPro" id="IPR003439">
    <property type="entry name" value="ABC_transporter-like_ATP-bd"/>
</dbReference>
<dbReference type="InterPro" id="IPR044726">
    <property type="entry name" value="ABCC_6TM_D2"/>
</dbReference>
<dbReference type="EC" id="7.6.2.2" evidence="3"/>
<protein>
    <recommendedName>
        <fullName evidence="3">ABC-type xenobiotic transporter</fullName>
        <ecNumber evidence="3">7.6.2.2</ecNumber>
    </recommendedName>
</protein>
<dbReference type="GO" id="GO:0016887">
    <property type="term" value="F:ATP hydrolysis activity"/>
    <property type="evidence" value="ECO:0007669"/>
    <property type="project" value="InterPro"/>
</dbReference>
<dbReference type="InterPro" id="IPR027417">
    <property type="entry name" value="P-loop_NTPase"/>
</dbReference>
<keyword evidence="5 14" id="KW-0812">Transmembrane</keyword>
<dbReference type="FunFam" id="3.40.50.300:FF:000838">
    <property type="entry name" value="ABC multidrug transporter (Eurofung)"/>
    <property type="match status" value="1"/>
</dbReference>
<dbReference type="PROSITE" id="PS00211">
    <property type="entry name" value="ABC_TRANSPORTER_1"/>
    <property type="match status" value="1"/>
</dbReference>
<comment type="caution">
    <text evidence="17">The sequence shown here is derived from an EMBL/GenBank/DDBJ whole genome shotgun (WGS) entry which is preliminary data.</text>
</comment>
<dbReference type="InterPro" id="IPR011527">
    <property type="entry name" value="ABC1_TM_dom"/>
</dbReference>
<feature type="transmembrane region" description="Helical" evidence="14">
    <location>
        <begin position="421"/>
        <end position="443"/>
    </location>
</feature>
<feature type="transmembrane region" description="Helical" evidence="14">
    <location>
        <begin position="332"/>
        <end position="356"/>
    </location>
</feature>
<keyword evidence="7" id="KW-0547">Nucleotide-binding</keyword>
<evidence type="ECO:0000313" key="17">
    <source>
        <dbReference type="EMBL" id="KAF5947353.1"/>
    </source>
</evidence>
<dbReference type="CDD" id="cd03250">
    <property type="entry name" value="ABCC_MRP_domain1"/>
    <property type="match status" value="1"/>
</dbReference>
<dbReference type="CDD" id="cd03244">
    <property type="entry name" value="ABCC_MRP_domain2"/>
    <property type="match status" value="1"/>
</dbReference>
<dbReference type="InterPro" id="IPR036640">
    <property type="entry name" value="ABC1_TM_sf"/>
</dbReference>
<evidence type="ECO:0000256" key="13">
    <source>
        <dbReference type="SAM" id="MobiDB-lite"/>
    </source>
</evidence>
<accession>A0A7J7H303</accession>
<name>A0A7J7H303_CAMSI</name>
<dbReference type="PANTHER" id="PTHR24223">
    <property type="entry name" value="ATP-BINDING CASSETTE SUB-FAMILY C"/>
    <property type="match status" value="1"/>
</dbReference>
<keyword evidence="8" id="KW-0067">ATP-binding</keyword>
<feature type="region of interest" description="Disordered" evidence="13">
    <location>
        <begin position="873"/>
        <end position="928"/>
    </location>
</feature>
<dbReference type="SUPFAM" id="SSF52540">
    <property type="entry name" value="P-loop containing nucleoside triphosphate hydrolases"/>
    <property type="match status" value="2"/>
</dbReference>
<dbReference type="Gene3D" id="3.40.50.300">
    <property type="entry name" value="P-loop containing nucleotide triphosphate hydrolases"/>
    <property type="match status" value="2"/>
</dbReference>
<evidence type="ECO:0000256" key="2">
    <source>
        <dbReference type="ARBA" id="ARBA00009726"/>
    </source>
</evidence>
<feature type="domain" description="ABC transporter" evidence="15">
    <location>
        <begin position="10"/>
        <end position="227"/>
    </location>
</feature>
<evidence type="ECO:0000259" key="16">
    <source>
        <dbReference type="PROSITE" id="PS50929"/>
    </source>
</evidence>
<dbReference type="SMART" id="SM00382">
    <property type="entry name" value="AAA"/>
    <property type="match status" value="2"/>
</dbReference>
<proteinExistence type="inferred from homology"/>
<dbReference type="Pfam" id="PF00664">
    <property type="entry name" value="ABC_membrane"/>
    <property type="match status" value="1"/>
</dbReference>
<comment type="catalytic activity">
    <reaction evidence="12">
        <text>ATP + H2O + xenobioticSide 1 = ADP + phosphate + xenobioticSide 2.</text>
        <dbReference type="EC" id="7.6.2.2"/>
    </reaction>
</comment>
<dbReference type="PROSITE" id="PS50929">
    <property type="entry name" value="ABC_TM1F"/>
    <property type="match status" value="1"/>
</dbReference>
<dbReference type="InterPro" id="IPR003593">
    <property type="entry name" value="AAA+_ATPase"/>
</dbReference>
<sequence>MGMKSHSIFIKSASFSWEESPLKPTLRNINLEVRDGEKVAICGEVGSGKSTLLAAILGEVPNIQGTTGTIRENILFGSGLNDERYQETLENCSLVKDLDLLPYGDLTEIGERGVNLSGGQKQRIQLARALYQDTDIYLLDDPFSAVDAHTCSSLFNCSAIYSCWPQQAYGENSFHCGRKTVLLVTHQVDFLPAFDFVLLMSDGEILQAAPYHQLLASSREFQDLVNAHKETGGAERLEEVSSSQKRETSTKEIRKTHTEEKSEGDQLIKQEEREVGGIGLKPYMQYLNQNKGYLLFSTASICHLAFVIGSILQNSWMAANVENPNVTTLRLIVVYLVIGFTSTLILYFRSLSVVALGMQSSKSLFSQLLNSLFRVPMSFYDSTSLGRILSRVSADLSIVDPDVPFSFVYSFSSTINTYANLVVLAVVTWQVLFISIPMIYLAILLQRRERIDANQWHNKVFCANHLAESIAGLMTIRAFGEEERFFVKNLDLIDINANPFFHCFAANEWLIERLGVLSAVVLSSSALCMVLLPPGTFSSVIIAISQVSRPQIAPRFVGMTLSYGLSLNMSLVFSIQNHCTLANLIISVERLNQYMHIPSEAPEVIEANRPPANWPIVGEVEIQDLNIRYRPDAPIILRGITCTFEGGHKIGIVGRTGSGKSALIGALFRLVEPAGGKIVINEIDISTLGLHDLRSRFGIRPQDPTLFNGTVRYNLDPLGHHTDQEIWEVLGKCQLGEVVQEKEAGLDSMDTRLIRWDTMLTSFVFPFLISVVQDGSNWSMGQRQLFCLGRALLRRSKILVLDEATVSIDNAIDLILQRTIRIEFANCTVITVAHRIPTIMDSTMVLAISDEKPVEYDEPLKLMKQENSLESCSSLDSEEFEPEALVDSGVAHRQDNSEVKTGLEETHKGWFNSGVESQEQARPAPGVL</sequence>
<feature type="transmembrane region" description="Helical" evidence="14">
    <location>
        <begin position="293"/>
        <end position="312"/>
    </location>
</feature>
<evidence type="ECO:0000256" key="12">
    <source>
        <dbReference type="ARBA" id="ARBA00034018"/>
    </source>
</evidence>
<keyword evidence="18" id="KW-1185">Reference proteome</keyword>
<dbReference type="Gene3D" id="1.20.1560.10">
    <property type="entry name" value="ABC transporter type 1, transmembrane domain"/>
    <property type="match status" value="1"/>
</dbReference>
<evidence type="ECO:0000256" key="5">
    <source>
        <dbReference type="ARBA" id="ARBA00022692"/>
    </source>
</evidence>
<dbReference type="FunFam" id="1.20.1560.10:FF:000002">
    <property type="entry name" value="ABC transporter C family member 5"/>
    <property type="match status" value="1"/>
</dbReference>
<evidence type="ECO:0000256" key="9">
    <source>
        <dbReference type="ARBA" id="ARBA00022967"/>
    </source>
</evidence>
<dbReference type="GO" id="GO:0016020">
    <property type="term" value="C:membrane"/>
    <property type="evidence" value="ECO:0007669"/>
    <property type="project" value="UniProtKB-SubCell"/>
</dbReference>
<feature type="region of interest" description="Disordered" evidence="13">
    <location>
        <begin position="233"/>
        <end position="268"/>
    </location>
</feature>
<dbReference type="EMBL" id="JACBKZ010000006">
    <property type="protein sequence ID" value="KAF5947353.1"/>
    <property type="molecule type" value="Genomic_DNA"/>
</dbReference>
<dbReference type="PANTHER" id="PTHR24223:SF369">
    <property type="entry name" value="ABC TRANSPORTER C FAMILY MEMBER 10"/>
    <property type="match status" value="1"/>
</dbReference>